<dbReference type="PANTHER" id="PTHR39490:SF8">
    <property type="entry name" value="ZINC FINGER FYVE DOMAIN-CONTAINING PROTEIN 21"/>
    <property type="match status" value="1"/>
</dbReference>
<feature type="compositionally biased region" description="Polar residues" evidence="5">
    <location>
        <begin position="1"/>
        <end position="11"/>
    </location>
</feature>
<feature type="region of interest" description="Disordered" evidence="5">
    <location>
        <begin position="1"/>
        <end position="92"/>
    </location>
</feature>
<reference evidence="7" key="1">
    <citation type="submission" date="2022-03" db="EMBL/GenBank/DDBJ databases">
        <authorList>
            <person name="Martin H S."/>
        </authorList>
    </citation>
    <scope>NUCLEOTIDE SEQUENCE</scope>
</reference>
<dbReference type="Pfam" id="PF01363">
    <property type="entry name" value="FYVE"/>
    <property type="match status" value="1"/>
</dbReference>
<evidence type="ECO:0000256" key="4">
    <source>
        <dbReference type="PROSITE-ProRule" id="PRU00091"/>
    </source>
</evidence>
<dbReference type="Gene3D" id="3.30.40.10">
    <property type="entry name" value="Zinc/RING finger domain, C3HC4 (zinc finger)"/>
    <property type="match status" value="1"/>
</dbReference>
<feature type="domain" description="FYVE-type" evidence="6">
    <location>
        <begin position="103"/>
        <end position="158"/>
    </location>
</feature>
<keyword evidence="1" id="KW-0479">Metal-binding</keyword>
<dbReference type="EMBL" id="OW152832">
    <property type="protein sequence ID" value="CAH2051800.1"/>
    <property type="molecule type" value="Genomic_DNA"/>
</dbReference>
<proteinExistence type="predicted"/>
<dbReference type="PANTHER" id="PTHR39490">
    <property type="entry name" value="ARRESTIN DOMAIN-CONTAINING PROTEIN D"/>
    <property type="match status" value="1"/>
</dbReference>
<keyword evidence="3" id="KW-0862">Zinc</keyword>
<gene>
    <name evidence="7" type="ORF">IPOD504_LOCUS7946</name>
</gene>
<evidence type="ECO:0000256" key="3">
    <source>
        <dbReference type="ARBA" id="ARBA00022833"/>
    </source>
</evidence>
<evidence type="ECO:0000256" key="5">
    <source>
        <dbReference type="SAM" id="MobiDB-lite"/>
    </source>
</evidence>
<dbReference type="SUPFAM" id="SSF57903">
    <property type="entry name" value="FYVE/PHD zinc finger"/>
    <property type="match status" value="1"/>
</dbReference>
<sequence>MQQNKTFTLPPTQKVVEELSGQLREAREALRRASPLGGPPPARASPSAPSPTQMVLSASGSVGSSAGGGGSGSGSGGGGGSSSSGSASEVEVGEEVRAAWLPDSAAPRCQHCRNPFWLARRRHHCRRCGGIFCGSCSEMSPWGECGAVRVCRRCRALR</sequence>
<dbReference type="InterPro" id="IPR052113">
    <property type="entry name" value="FYVE-type_Zinc_Finger"/>
</dbReference>
<dbReference type="InterPro" id="IPR011011">
    <property type="entry name" value="Znf_FYVE_PHD"/>
</dbReference>
<dbReference type="InterPro" id="IPR017455">
    <property type="entry name" value="Znf_FYVE-rel"/>
</dbReference>
<evidence type="ECO:0000313" key="7">
    <source>
        <dbReference type="EMBL" id="CAH2051800.1"/>
    </source>
</evidence>
<evidence type="ECO:0000256" key="1">
    <source>
        <dbReference type="ARBA" id="ARBA00022723"/>
    </source>
</evidence>
<protein>
    <recommendedName>
        <fullName evidence="6">FYVE-type domain-containing protein</fullName>
    </recommendedName>
</protein>
<feature type="compositionally biased region" description="Low complexity" evidence="5">
    <location>
        <begin position="44"/>
        <end position="64"/>
    </location>
</feature>
<name>A0ABN8IHK4_9NEOP</name>
<keyword evidence="2 4" id="KW-0863">Zinc-finger</keyword>
<evidence type="ECO:0000259" key="6">
    <source>
        <dbReference type="PROSITE" id="PS50178"/>
    </source>
</evidence>
<organism evidence="7 8">
    <name type="scientific">Iphiclides podalirius</name>
    <name type="common">scarce swallowtail</name>
    <dbReference type="NCBI Taxonomy" id="110791"/>
    <lineage>
        <taxon>Eukaryota</taxon>
        <taxon>Metazoa</taxon>
        <taxon>Ecdysozoa</taxon>
        <taxon>Arthropoda</taxon>
        <taxon>Hexapoda</taxon>
        <taxon>Insecta</taxon>
        <taxon>Pterygota</taxon>
        <taxon>Neoptera</taxon>
        <taxon>Endopterygota</taxon>
        <taxon>Lepidoptera</taxon>
        <taxon>Glossata</taxon>
        <taxon>Ditrysia</taxon>
        <taxon>Papilionoidea</taxon>
        <taxon>Papilionidae</taxon>
        <taxon>Papilioninae</taxon>
        <taxon>Iphiclides</taxon>
    </lineage>
</organism>
<evidence type="ECO:0000256" key="2">
    <source>
        <dbReference type="ARBA" id="ARBA00022771"/>
    </source>
</evidence>
<feature type="non-terminal residue" evidence="7">
    <location>
        <position position="158"/>
    </location>
</feature>
<dbReference type="InterPro" id="IPR013083">
    <property type="entry name" value="Znf_RING/FYVE/PHD"/>
</dbReference>
<evidence type="ECO:0000313" key="8">
    <source>
        <dbReference type="Proteomes" id="UP000837857"/>
    </source>
</evidence>
<feature type="compositionally biased region" description="Gly residues" evidence="5">
    <location>
        <begin position="65"/>
        <end position="82"/>
    </location>
</feature>
<dbReference type="InterPro" id="IPR000306">
    <property type="entry name" value="Znf_FYVE"/>
</dbReference>
<dbReference type="Proteomes" id="UP000837857">
    <property type="component" value="Chromosome 20"/>
</dbReference>
<accession>A0ABN8IHK4</accession>
<dbReference type="PROSITE" id="PS50178">
    <property type="entry name" value="ZF_FYVE"/>
    <property type="match status" value="1"/>
</dbReference>
<dbReference type="SMART" id="SM00064">
    <property type="entry name" value="FYVE"/>
    <property type="match status" value="1"/>
</dbReference>
<keyword evidence="8" id="KW-1185">Reference proteome</keyword>